<sequence length="333" mass="37497">MITMTEIARLTGVSQPTVSRVLNGNTAVNPEIRERVLACAREHDFQPNVMAQSLVGSKTRLIGVIVTDISNSFFAELVKHIGEEARKDGYSLILFSSDYDLEKEKECLDVVKRYRVDGLIMVPVDENGAEWRGMVSRLDIPTVVITRHATGIDSFYVAHDEAGAQVARHLHEQGYEEYIFFGNTTDDKYLGFIDGMANECREFRKHLTIISSKDSQVIEAALKEHFAKTTGKTGIFAYNDRRAVQMMGILQKMKIRVPEQVGIVGFDNIYLCEVLYPSLSSIAQPNETMASLAVQRLLYRMDHPNDQKREDHPLHAELICRQSSDLKGGILSK</sequence>
<dbReference type="InterPro" id="IPR046335">
    <property type="entry name" value="LacI/GalR-like_sensor"/>
</dbReference>
<reference evidence="5 6" key="1">
    <citation type="submission" date="2024-03" db="EMBL/GenBank/DDBJ databases">
        <title>Human intestinal bacterial collection.</title>
        <authorList>
            <person name="Pauvert C."/>
            <person name="Hitch T.C.A."/>
            <person name="Clavel T."/>
        </authorList>
    </citation>
    <scope>NUCLEOTIDE SEQUENCE [LARGE SCALE GENOMIC DNA]</scope>
    <source>
        <strain evidence="5 6">CLA-AA-H78B</strain>
    </source>
</reference>
<dbReference type="EMBL" id="JBBMFC010000014">
    <property type="protein sequence ID" value="MEQ2578995.1"/>
    <property type="molecule type" value="Genomic_DNA"/>
</dbReference>
<keyword evidence="6" id="KW-1185">Reference proteome</keyword>
<dbReference type="PANTHER" id="PTHR30146:SF154">
    <property type="entry name" value="TRANSCRIPTION REGULATOR, MEMBER OF GALR FAMILY"/>
    <property type="match status" value="1"/>
</dbReference>
<comment type="caution">
    <text evidence="5">The sequence shown here is derived from an EMBL/GenBank/DDBJ whole genome shotgun (WGS) entry which is preliminary data.</text>
</comment>
<dbReference type="Pfam" id="PF13377">
    <property type="entry name" value="Peripla_BP_3"/>
    <property type="match status" value="1"/>
</dbReference>
<protein>
    <submittedName>
        <fullName evidence="5">LacI family DNA-binding transcriptional regulator</fullName>
    </submittedName>
</protein>
<dbReference type="SMART" id="SM00354">
    <property type="entry name" value="HTH_LACI"/>
    <property type="match status" value="1"/>
</dbReference>
<evidence type="ECO:0000256" key="1">
    <source>
        <dbReference type="ARBA" id="ARBA00023015"/>
    </source>
</evidence>
<dbReference type="GO" id="GO:0003677">
    <property type="term" value="F:DNA binding"/>
    <property type="evidence" value="ECO:0007669"/>
    <property type="project" value="UniProtKB-KW"/>
</dbReference>
<proteinExistence type="predicted"/>
<dbReference type="RefSeq" id="WP_349144485.1">
    <property type="nucleotide sequence ID" value="NZ_JBBMFC010000014.1"/>
</dbReference>
<organism evidence="5 6">
    <name type="scientific">Hominiventricola aquisgranensis</name>
    <dbReference type="NCBI Taxonomy" id="3133164"/>
    <lineage>
        <taxon>Bacteria</taxon>
        <taxon>Bacillati</taxon>
        <taxon>Bacillota</taxon>
        <taxon>Clostridia</taxon>
        <taxon>Lachnospirales</taxon>
        <taxon>Lachnospiraceae</taxon>
        <taxon>Hominiventricola</taxon>
    </lineage>
</organism>
<dbReference type="PROSITE" id="PS50932">
    <property type="entry name" value="HTH_LACI_2"/>
    <property type="match status" value="1"/>
</dbReference>
<dbReference type="SUPFAM" id="SSF53822">
    <property type="entry name" value="Periplasmic binding protein-like I"/>
    <property type="match status" value="1"/>
</dbReference>
<evidence type="ECO:0000256" key="3">
    <source>
        <dbReference type="ARBA" id="ARBA00023163"/>
    </source>
</evidence>
<keyword evidence="2 5" id="KW-0238">DNA-binding</keyword>
<dbReference type="Proteomes" id="UP001470288">
    <property type="component" value="Unassembled WGS sequence"/>
</dbReference>
<dbReference type="PROSITE" id="PS00356">
    <property type="entry name" value="HTH_LACI_1"/>
    <property type="match status" value="1"/>
</dbReference>
<dbReference type="Gene3D" id="3.40.50.2300">
    <property type="match status" value="2"/>
</dbReference>
<accession>A0ABV1I3N2</accession>
<evidence type="ECO:0000259" key="4">
    <source>
        <dbReference type="PROSITE" id="PS50932"/>
    </source>
</evidence>
<gene>
    <name evidence="5" type="ORF">WMO62_09115</name>
</gene>
<dbReference type="InterPro" id="IPR028082">
    <property type="entry name" value="Peripla_BP_I"/>
</dbReference>
<evidence type="ECO:0000313" key="5">
    <source>
        <dbReference type="EMBL" id="MEQ2578995.1"/>
    </source>
</evidence>
<dbReference type="Gene3D" id="1.10.260.40">
    <property type="entry name" value="lambda repressor-like DNA-binding domains"/>
    <property type="match status" value="1"/>
</dbReference>
<keyword evidence="1" id="KW-0805">Transcription regulation</keyword>
<evidence type="ECO:0000313" key="6">
    <source>
        <dbReference type="Proteomes" id="UP001470288"/>
    </source>
</evidence>
<dbReference type="Pfam" id="PF00356">
    <property type="entry name" value="LacI"/>
    <property type="match status" value="1"/>
</dbReference>
<dbReference type="SUPFAM" id="SSF47413">
    <property type="entry name" value="lambda repressor-like DNA-binding domains"/>
    <property type="match status" value="1"/>
</dbReference>
<keyword evidence="3" id="KW-0804">Transcription</keyword>
<evidence type="ECO:0000256" key="2">
    <source>
        <dbReference type="ARBA" id="ARBA00023125"/>
    </source>
</evidence>
<dbReference type="CDD" id="cd01392">
    <property type="entry name" value="HTH_LacI"/>
    <property type="match status" value="1"/>
</dbReference>
<dbReference type="InterPro" id="IPR000843">
    <property type="entry name" value="HTH_LacI"/>
</dbReference>
<dbReference type="PANTHER" id="PTHR30146">
    <property type="entry name" value="LACI-RELATED TRANSCRIPTIONAL REPRESSOR"/>
    <property type="match status" value="1"/>
</dbReference>
<dbReference type="InterPro" id="IPR010982">
    <property type="entry name" value="Lambda_DNA-bd_dom_sf"/>
</dbReference>
<feature type="domain" description="HTH lacI-type" evidence="4">
    <location>
        <begin position="2"/>
        <end position="56"/>
    </location>
</feature>
<name>A0ABV1I3N2_9FIRM</name>